<sequence length="140" mass="15238">MPEIGPLAADLRFALNRINRRLRHQVAADDLTVSQLSVLAILNREGFQTAGELATKENVRPPSMTRVIGALEAAGLVMRSDNPADGRQVLVDLTSEGRGRITLEVLAREKWLAQQLSELSIDERQTLQAAVSILNTLASG</sequence>
<dbReference type="InterPro" id="IPR023187">
    <property type="entry name" value="Tscrpt_reg_MarR-type_CS"/>
</dbReference>
<evidence type="ECO:0000256" key="3">
    <source>
        <dbReference type="ARBA" id="ARBA00023163"/>
    </source>
</evidence>
<dbReference type="GO" id="GO:0003700">
    <property type="term" value="F:DNA-binding transcription factor activity"/>
    <property type="evidence" value="ECO:0007669"/>
    <property type="project" value="InterPro"/>
</dbReference>
<evidence type="ECO:0000256" key="2">
    <source>
        <dbReference type="ARBA" id="ARBA00023125"/>
    </source>
</evidence>
<dbReference type="Proteomes" id="UP000268084">
    <property type="component" value="Chromosome"/>
</dbReference>
<evidence type="ECO:0000313" key="5">
    <source>
        <dbReference type="EMBL" id="AZI57268.1"/>
    </source>
</evidence>
<dbReference type="PANTHER" id="PTHR39515">
    <property type="entry name" value="CONSERVED PROTEIN"/>
    <property type="match status" value="1"/>
</dbReference>
<dbReference type="InterPro" id="IPR000835">
    <property type="entry name" value="HTH_MarR-typ"/>
</dbReference>
<name>A0A3G8ZJ96_9ACTN</name>
<dbReference type="InterPro" id="IPR052526">
    <property type="entry name" value="HTH-type_Bedaq_tolerance"/>
</dbReference>
<dbReference type="EMBL" id="CP034170">
    <property type="protein sequence ID" value="AZI57268.1"/>
    <property type="molecule type" value="Genomic_DNA"/>
</dbReference>
<dbReference type="OrthoDB" id="9804055at2"/>
<dbReference type="AlphaFoldDB" id="A0A3G8ZJ96"/>
<keyword evidence="1" id="KW-0805">Transcription regulation</keyword>
<organism evidence="5 6">
    <name type="scientific">Nakamurella antarctica</name>
    <dbReference type="NCBI Taxonomy" id="1902245"/>
    <lineage>
        <taxon>Bacteria</taxon>
        <taxon>Bacillati</taxon>
        <taxon>Actinomycetota</taxon>
        <taxon>Actinomycetes</taxon>
        <taxon>Nakamurellales</taxon>
        <taxon>Nakamurellaceae</taxon>
        <taxon>Nakamurella</taxon>
    </lineage>
</organism>
<dbReference type="InterPro" id="IPR036388">
    <property type="entry name" value="WH-like_DNA-bd_sf"/>
</dbReference>
<feature type="domain" description="HTH marR-type" evidence="4">
    <location>
        <begin position="8"/>
        <end position="136"/>
    </location>
</feature>
<evidence type="ECO:0000313" key="6">
    <source>
        <dbReference type="Proteomes" id="UP000268084"/>
    </source>
</evidence>
<dbReference type="Gene3D" id="1.10.10.10">
    <property type="entry name" value="Winged helix-like DNA-binding domain superfamily/Winged helix DNA-binding domain"/>
    <property type="match status" value="1"/>
</dbReference>
<accession>A0A3G8ZJ96</accession>
<dbReference type="PANTHER" id="PTHR39515:SF2">
    <property type="entry name" value="HTH-TYPE TRANSCRIPTIONAL REGULATOR RV0880"/>
    <property type="match status" value="1"/>
</dbReference>
<dbReference type="PRINTS" id="PR00598">
    <property type="entry name" value="HTHMARR"/>
</dbReference>
<dbReference type="RefSeq" id="WP_124797953.1">
    <property type="nucleotide sequence ID" value="NZ_CP034170.1"/>
</dbReference>
<keyword evidence="6" id="KW-1185">Reference proteome</keyword>
<gene>
    <name evidence="5" type="ORF">EH165_02930</name>
</gene>
<dbReference type="SMART" id="SM00347">
    <property type="entry name" value="HTH_MARR"/>
    <property type="match status" value="1"/>
</dbReference>
<dbReference type="PROSITE" id="PS50995">
    <property type="entry name" value="HTH_MARR_2"/>
    <property type="match status" value="1"/>
</dbReference>
<keyword evidence="3" id="KW-0804">Transcription</keyword>
<proteinExistence type="predicted"/>
<dbReference type="InterPro" id="IPR036390">
    <property type="entry name" value="WH_DNA-bd_sf"/>
</dbReference>
<evidence type="ECO:0000256" key="1">
    <source>
        <dbReference type="ARBA" id="ARBA00023015"/>
    </source>
</evidence>
<dbReference type="KEGG" id="nak:EH165_02930"/>
<keyword evidence="2" id="KW-0238">DNA-binding</keyword>
<reference evidence="5 6" key="2">
    <citation type="submission" date="2018-12" db="EMBL/GenBank/DDBJ databases">
        <title>Nakamurella antarcticus sp. nov., isolated from Antarctica South Shetland Islands soil.</title>
        <authorList>
            <person name="Peng F."/>
        </authorList>
    </citation>
    <scope>NUCLEOTIDE SEQUENCE [LARGE SCALE GENOMIC DNA]</scope>
    <source>
        <strain evidence="5 6">S14-144</strain>
    </source>
</reference>
<dbReference type="PROSITE" id="PS01117">
    <property type="entry name" value="HTH_MARR_1"/>
    <property type="match status" value="1"/>
</dbReference>
<reference evidence="5 6" key="1">
    <citation type="submission" date="2018-11" db="EMBL/GenBank/DDBJ databases">
        <authorList>
            <person name="Da X."/>
        </authorList>
    </citation>
    <scope>NUCLEOTIDE SEQUENCE [LARGE SCALE GENOMIC DNA]</scope>
    <source>
        <strain evidence="5 6">S14-144</strain>
    </source>
</reference>
<dbReference type="Pfam" id="PF01047">
    <property type="entry name" value="MarR"/>
    <property type="match status" value="1"/>
</dbReference>
<dbReference type="GO" id="GO:0003677">
    <property type="term" value="F:DNA binding"/>
    <property type="evidence" value="ECO:0007669"/>
    <property type="project" value="UniProtKB-KW"/>
</dbReference>
<dbReference type="SUPFAM" id="SSF46785">
    <property type="entry name" value="Winged helix' DNA-binding domain"/>
    <property type="match status" value="1"/>
</dbReference>
<evidence type="ECO:0000259" key="4">
    <source>
        <dbReference type="PROSITE" id="PS50995"/>
    </source>
</evidence>
<protein>
    <submittedName>
        <fullName evidence="5">MarR family transcriptional regulator</fullName>
    </submittedName>
</protein>